<keyword evidence="6" id="KW-0808">Transferase</keyword>
<dbReference type="InterPro" id="IPR041664">
    <property type="entry name" value="AAA_16"/>
</dbReference>
<dbReference type="SUPFAM" id="SSF56112">
    <property type="entry name" value="Protein kinase-like (PK-like)"/>
    <property type="match status" value="1"/>
</dbReference>
<dbReference type="GO" id="GO:0005886">
    <property type="term" value="C:plasma membrane"/>
    <property type="evidence" value="ECO:0007669"/>
    <property type="project" value="UniProtKB-SubCell"/>
</dbReference>
<feature type="domain" description="Protein kinase" evidence="12">
    <location>
        <begin position="1"/>
        <end position="197"/>
    </location>
</feature>
<dbReference type="OrthoDB" id="5521237at2"/>
<dbReference type="InterPro" id="IPR003661">
    <property type="entry name" value="HisK_dim/P_dom"/>
</dbReference>
<dbReference type="Proteomes" id="UP000315995">
    <property type="component" value="Chromosome"/>
</dbReference>
<keyword evidence="4" id="KW-1003">Cell membrane</keyword>
<dbReference type="PROSITE" id="PS50011">
    <property type="entry name" value="PROTEIN_KINASE_DOM"/>
    <property type="match status" value="1"/>
</dbReference>
<dbReference type="EC" id="2.7.13.3" evidence="3"/>
<dbReference type="SUPFAM" id="SSF55874">
    <property type="entry name" value="ATPase domain of HSP90 chaperone/DNA topoisomerase II/histidine kinase"/>
    <property type="match status" value="1"/>
</dbReference>
<keyword evidence="7" id="KW-0547">Nucleotide-binding</keyword>
<dbReference type="CDD" id="cd14014">
    <property type="entry name" value="STKc_PknB_like"/>
    <property type="match status" value="1"/>
</dbReference>
<dbReference type="InterPro" id="IPR003018">
    <property type="entry name" value="GAF"/>
</dbReference>
<dbReference type="PANTHER" id="PTHR43642">
    <property type="entry name" value="HYBRID SIGNAL TRANSDUCTION HISTIDINE KINASE G"/>
    <property type="match status" value="1"/>
</dbReference>
<evidence type="ECO:0000256" key="7">
    <source>
        <dbReference type="ARBA" id="ARBA00022741"/>
    </source>
</evidence>
<comment type="catalytic activity">
    <reaction evidence="1">
        <text>ATP + protein L-histidine = ADP + protein N-phospho-L-histidine.</text>
        <dbReference type="EC" id="2.7.13.3"/>
    </reaction>
</comment>
<gene>
    <name evidence="14" type="ORF">FIV42_16655</name>
</gene>
<dbReference type="Gene3D" id="3.30.565.10">
    <property type="entry name" value="Histidine kinase-like ATPase, C-terminal domain"/>
    <property type="match status" value="1"/>
</dbReference>
<dbReference type="InterPro" id="IPR036097">
    <property type="entry name" value="HisK_dim/P_sf"/>
</dbReference>
<evidence type="ECO:0000259" key="13">
    <source>
        <dbReference type="PROSITE" id="PS50109"/>
    </source>
</evidence>
<dbReference type="SUPFAM" id="SSF47384">
    <property type="entry name" value="Homodimeric domain of signal transducing histidine kinase"/>
    <property type="match status" value="1"/>
</dbReference>
<protein>
    <recommendedName>
        <fullName evidence="3">histidine kinase</fullName>
        <ecNumber evidence="3">2.7.13.3</ecNumber>
    </recommendedName>
</protein>
<feature type="domain" description="Histidine kinase" evidence="13">
    <location>
        <begin position="1596"/>
        <end position="1812"/>
    </location>
</feature>
<dbReference type="InterPro" id="IPR011009">
    <property type="entry name" value="Kinase-like_dom_sf"/>
</dbReference>
<dbReference type="Gene3D" id="3.30.450.40">
    <property type="match status" value="2"/>
</dbReference>
<dbReference type="SUPFAM" id="SSF55781">
    <property type="entry name" value="GAF domain-like"/>
    <property type="match status" value="2"/>
</dbReference>
<evidence type="ECO:0000259" key="12">
    <source>
        <dbReference type="PROSITE" id="PS50011"/>
    </source>
</evidence>
<dbReference type="Pfam" id="PF02518">
    <property type="entry name" value="HATPase_c"/>
    <property type="match status" value="1"/>
</dbReference>
<dbReference type="Pfam" id="PF00069">
    <property type="entry name" value="Pkinase"/>
    <property type="match status" value="1"/>
</dbReference>
<name>A0A4Y6PVG7_PERCE</name>
<dbReference type="SMART" id="SM00220">
    <property type="entry name" value="S_TKc"/>
    <property type="match status" value="1"/>
</dbReference>
<sequence>MSEHTGQRRNEEWGGPSLHIETFLRRAIAMSDALAALHAQRRVHRDIKPSHFRHDTSTGRVDLVGTELAIDIDAIEGAHDRDESIEGTSLVGSLPYMSPEQTGRVDLPVDARSDLYSLGVTFFEMLTGELPFDSDDPLELIHLHIADAAPAVISRRPGVPRVISAIVRKLMAKNPDERYGSAEGLRADLERSLDEWIRTGEISPFELGTNDAGPKLRIPDKLYGRREALGTLVERFDRIDTTSEAQISVIAGGPGVGKSTLIAKFQPHARRGGLFASGKFDQYHRNVPYLTLIEAFRQLVQQILAGSEEELDTWRARIQEALGETGRVITAVIPEIRHIVGEQPPVPQLSPSATQNRFNLTFERFVQAFARPHRPLVIFLDDMQWADGATLALLEVILTGFMVDNLHLIFAYRDNEVDAAHPFARLMNKLEADGPNMHQITLGPLDEAQVNQLVADTLESSLDHTAPLSRLIYRKTEGNPFFVRQLLENLFEEGLVTYDRGRLEWTWQEERIEEAGLTEDVVGLLVTRLERLTRPVQDTLQHAACIGNKFNLSTLAIVSATPRDQIRAHLEDAIAQGLIGRVPQRNSEEASASFQFHHDRIQQAAYSMVAPSDRPALHLEIGQLMLANIPPEERGEQIFDIVDQLNKAVGLIDDPAEREQLTQLNLMAAEKARASSAFAPAATLFELVAELMGEDAWQSRFDDIFEIQLERAECEYLSGDFDAAEHILAGLLPRCRTEIDRVDVYIVWLSLYQKAGRFRDGLPMGLEALAMLGMEYPEDDAELPALVEALHHDIERELDGRDIDDLVDAPLLDDARIERILALLSETAVFSYFVRPALFPLLSLDSVNLSLRHGNTPRSCYGYSAYALVLVWMFGQVDMAVAFSEMSQKLNRKLDDLSREGWLGHLHGNHILIWKRPFAEAAEVLEEAFDTCVLTGDFVHSNYIAFTEWWVCFESGSTLDELQETSRRFVGFARQTGNRAVEQAIRIEQQVEDALLGRTEARGELDAAGFDSDEALAVFSHNGFGTGTALFWIARMVLGNVFGQTDAALEAARLAEAHAASTMTLALEATYVFQRAMALSAACHRADAPSDKTQMVESLREAADTLKAWCSHSPQNFEAKWALSAAELAQFDGETDAAMRLYERASQRAAQFQAPHDEAIACERAAAFYARKNLDTAAHGFLRKARQAYARWGATDKVSQLDELYPQLFTAEGSYVDDRRLRAEKLDLMAAIKAAQAISAELEVSKLTETLMPLLIEHAGAERGCLVLLDGDGFSIEAEISVGAGRQRAPFGADDGEFRPTTGVPESILRYVRRTGEKVLLDDARRSETFGSDEYVAAHQPKSVLCLPVTRHDESSGKLYGMFYLENNLTAGAFSPDRLRILQLLAAQTAVSLENAGLYREAQLLSDARRYVTQLKQLNDVAIAVNSALSLDEVAHIVTERIRELIGAHQAVTSLTVDQKWGQAINAVSMSDKYAHWRDYEAAPTGEGIYKLVCRANKPMRLTQEELTEHAAWRGFGEHQDAHPPIRGWLAAPLVGHDGKNLGLIQLSDKYDGEFTERDEALLVQLAQLIAVHVENASLYEEVQREVRTREELMAVVSHDLRSPLSSITLSAELLDMTAGNENSEKVAERAEVIRRNAEHMDRLINDLLDLGAIDTGSFTLQLDHCHPEQLVEEALDAQRPQARRQGLTLDADVAHGLPATRCDHDRVLQIFSNLIGNAIKFTPEGGRVTVGATSHPTGVRFSVRDTGPGIAEDELSKIFESYWQAKKTPRMGVGLGLSIAKGLVEAHGGEIWVESELGEGTTFLFTLPMTDGEA</sequence>
<evidence type="ECO:0000256" key="2">
    <source>
        <dbReference type="ARBA" id="ARBA00004236"/>
    </source>
</evidence>
<proteinExistence type="predicted"/>
<evidence type="ECO:0000256" key="11">
    <source>
        <dbReference type="ARBA" id="ARBA00023136"/>
    </source>
</evidence>
<dbReference type="PANTHER" id="PTHR43642:SF1">
    <property type="entry name" value="HYBRID SIGNAL TRANSDUCTION HISTIDINE KINASE G"/>
    <property type="match status" value="1"/>
</dbReference>
<evidence type="ECO:0000256" key="8">
    <source>
        <dbReference type="ARBA" id="ARBA00022777"/>
    </source>
</evidence>
<dbReference type="Pfam" id="PF13191">
    <property type="entry name" value="AAA_16"/>
    <property type="match status" value="1"/>
</dbReference>
<dbReference type="InterPro" id="IPR027417">
    <property type="entry name" value="P-loop_NTPase"/>
</dbReference>
<evidence type="ECO:0000313" key="14">
    <source>
        <dbReference type="EMBL" id="QDG52308.1"/>
    </source>
</evidence>
<evidence type="ECO:0000256" key="4">
    <source>
        <dbReference type="ARBA" id="ARBA00022475"/>
    </source>
</evidence>
<reference evidence="14 15" key="1">
    <citation type="submission" date="2019-06" db="EMBL/GenBank/DDBJ databases">
        <title>Persicimonas caeni gen. nov., sp. nov., a predatory bacterium isolated from solar saltern.</title>
        <authorList>
            <person name="Wang S."/>
        </authorList>
    </citation>
    <scope>NUCLEOTIDE SEQUENCE [LARGE SCALE GENOMIC DNA]</scope>
    <source>
        <strain evidence="14 15">YN101</strain>
    </source>
</reference>
<evidence type="ECO:0000256" key="3">
    <source>
        <dbReference type="ARBA" id="ARBA00012438"/>
    </source>
</evidence>
<dbReference type="GO" id="GO:0000155">
    <property type="term" value="F:phosphorelay sensor kinase activity"/>
    <property type="evidence" value="ECO:0007669"/>
    <property type="project" value="InterPro"/>
</dbReference>
<evidence type="ECO:0000256" key="10">
    <source>
        <dbReference type="ARBA" id="ARBA00023012"/>
    </source>
</evidence>
<dbReference type="InterPro" id="IPR005467">
    <property type="entry name" value="His_kinase_dom"/>
</dbReference>
<organism evidence="14 15">
    <name type="scientific">Persicimonas caeni</name>
    <dbReference type="NCBI Taxonomy" id="2292766"/>
    <lineage>
        <taxon>Bacteria</taxon>
        <taxon>Deltaproteobacteria</taxon>
        <taxon>Bradymonadales</taxon>
        <taxon>Bradymonadaceae</taxon>
        <taxon>Persicimonas</taxon>
    </lineage>
</organism>
<dbReference type="Pfam" id="PF00512">
    <property type="entry name" value="HisKA"/>
    <property type="match status" value="1"/>
</dbReference>
<dbReference type="FunFam" id="3.30.565.10:FF:000023">
    <property type="entry name" value="PAS domain-containing sensor histidine kinase"/>
    <property type="match status" value="1"/>
</dbReference>
<dbReference type="CDD" id="cd16922">
    <property type="entry name" value="HATPase_EvgS-ArcB-TorS-like"/>
    <property type="match status" value="1"/>
</dbReference>
<dbReference type="EMBL" id="CP041186">
    <property type="protein sequence ID" value="QDG52308.1"/>
    <property type="molecule type" value="Genomic_DNA"/>
</dbReference>
<dbReference type="InterPro" id="IPR000719">
    <property type="entry name" value="Prot_kinase_dom"/>
</dbReference>
<keyword evidence="10" id="KW-0902">Two-component regulatory system</keyword>
<dbReference type="GO" id="GO:0005524">
    <property type="term" value="F:ATP binding"/>
    <property type="evidence" value="ECO:0007669"/>
    <property type="project" value="UniProtKB-KW"/>
</dbReference>
<evidence type="ECO:0000256" key="1">
    <source>
        <dbReference type="ARBA" id="ARBA00000085"/>
    </source>
</evidence>
<dbReference type="SUPFAM" id="SSF52540">
    <property type="entry name" value="P-loop containing nucleoside triphosphate hydrolases"/>
    <property type="match status" value="1"/>
</dbReference>
<dbReference type="SMART" id="SM00387">
    <property type="entry name" value="HATPase_c"/>
    <property type="match status" value="1"/>
</dbReference>
<accession>A0A5B8Y6Q7</accession>
<dbReference type="Gene3D" id="1.10.510.10">
    <property type="entry name" value="Transferase(Phosphotransferase) domain 1"/>
    <property type="match status" value="1"/>
</dbReference>
<accession>A0A4Y6PVG7</accession>
<dbReference type="InterPro" id="IPR036890">
    <property type="entry name" value="HATPase_C_sf"/>
</dbReference>
<evidence type="ECO:0000256" key="5">
    <source>
        <dbReference type="ARBA" id="ARBA00022553"/>
    </source>
</evidence>
<keyword evidence="8" id="KW-0418">Kinase</keyword>
<dbReference type="InterPro" id="IPR029016">
    <property type="entry name" value="GAF-like_dom_sf"/>
</dbReference>
<keyword evidence="11" id="KW-0472">Membrane</keyword>
<comment type="subcellular location">
    <subcellularLocation>
        <location evidence="2">Cell membrane</location>
    </subcellularLocation>
</comment>
<dbReference type="PROSITE" id="PS50109">
    <property type="entry name" value="HIS_KIN"/>
    <property type="match status" value="1"/>
</dbReference>
<evidence type="ECO:0000256" key="9">
    <source>
        <dbReference type="ARBA" id="ARBA00022840"/>
    </source>
</evidence>
<dbReference type="PRINTS" id="PR00344">
    <property type="entry name" value="BCTRLSENSOR"/>
</dbReference>
<dbReference type="RefSeq" id="WP_141198780.1">
    <property type="nucleotide sequence ID" value="NZ_CP041186.1"/>
</dbReference>
<dbReference type="CDD" id="cd00082">
    <property type="entry name" value="HisKA"/>
    <property type="match status" value="1"/>
</dbReference>
<dbReference type="InterPro" id="IPR053159">
    <property type="entry name" value="Hybrid_Histidine_Kinase"/>
</dbReference>
<dbReference type="InterPro" id="IPR003594">
    <property type="entry name" value="HATPase_dom"/>
</dbReference>
<keyword evidence="5" id="KW-0597">Phosphoprotein</keyword>
<dbReference type="Pfam" id="PF01590">
    <property type="entry name" value="GAF"/>
    <property type="match status" value="1"/>
</dbReference>
<evidence type="ECO:0000313" key="15">
    <source>
        <dbReference type="Proteomes" id="UP000315995"/>
    </source>
</evidence>
<keyword evidence="9" id="KW-0067">ATP-binding</keyword>
<keyword evidence="15" id="KW-1185">Reference proteome</keyword>
<dbReference type="Gene3D" id="3.40.50.300">
    <property type="entry name" value="P-loop containing nucleotide triphosphate hydrolases"/>
    <property type="match status" value="1"/>
</dbReference>
<dbReference type="InterPro" id="IPR004358">
    <property type="entry name" value="Sig_transdc_His_kin-like_C"/>
</dbReference>
<evidence type="ECO:0000256" key="6">
    <source>
        <dbReference type="ARBA" id="ARBA00022679"/>
    </source>
</evidence>
<dbReference type="Gene3D" id="1.10.287.130">
    <property type="match status" value="1"/>
</dbReference>
<dbReference type="SMART" id="SM00065">
    <property type="entry name" value="GAF"/>
    <property type="match status" value="2"/>
</dbReference>
<dbReference type="SMART" id="SM00388">
    <property type="entry name" value="HisKA"/>
    <property type="match status" value="1"/>
</dbReference>
<dbReference type="Pfam" id="PF13185">
    <property type="entry name" value="GAF_2"/>
    <property type="match status" value="1"/>
</dbReference>